<name>A0A2Z6P3Q0_TRISU</name>
<evidence type="ECO:0000313" key="3">
    <source>
        <dbReference type="Proteomes" id="UP000242715"/>
    </source>
</evidence>
<organism evidence="2 3">
    <name type="scientific">Trifolium subterraneum</name>
    <name type="common">Subterranean clover</name>
    <dbReference type="NCBI Taxonomy" id="3900"/>
    <lineage>
        <taxon>Eukaryota</taxon>
        <taxon>Viridiplantae</taxon>
        <taxon>Streptophyta</taxon>
        <taxon>Embryophyta</taxon>
        <taxon>Tracheophyta</taxon>
        <taxon>Spermatophyta</taxon>
        <taxon>Magnoliopsida</taxon>
        <taxon>eudicotyledons</taxon>
        <taxon>Gunneridae</taxon>
        <taxon>Pentapetalae</taxon>
        <taxon>rosids</taxon>
        <taxon>fabids</taxon>
        <taxon>Fabales</taxon>
        <taxon>Fabaceae</taxon>
        <taxon>Papilionoideae</taxon>
        <taxon>50 kb inversion clade</taxon>
        <taxon>NPAAA clade</taxon>
        <taxon>Hologalegina</taxon>
        <taxon>IRL clade</taxon>
        <taxon>Trifolieae</taxon>
        <taxon>Trifolium</taxon>
    </lineage>
</organism>
<dbReference type="OrthoDB" id="2017365at2759"/>
<feature type="domain" description="PARP alpha-helical" evidence="1">
    <location>
        <begin position="1"/>
        <end position="71"/>
    </location>
</feature>
<dbReference type="InterPro" id="IPR004102">
    <property type="entry name" value="Poly(ADP-ribose)pol_reg_dom"/>
</dbReference>
<accession>A0A2Z6P3Q0</accession>
<dbReference type="SUPFAM" id="SSF47587">
    <property type="entry name" value="Domain of poly(ADP-ribose) polymerase"/>
    <property type="match status" value="1"/>
</dbReference>
<evidence type="ECO:0000313" key="2">
    <source>
        <dbReference type="EMBL" id="GAU43750.1"/>
    </source>
</evidence>
<dbReference type="PROSITE" id="PS51060">
    <property type="entry name" value="PARP_ALPHA_HD"/>
    <property type="match status" value="1"/>
</dbReference>
<reference evidence="3" key="1">
    <citation type="journal article" date="2017" name="Front. Plant Sci.">
        <title>Climate Clever Clovers: New Paradigm to Reduce the Environmental Footprint of Ruminants by Breeding Low Methanogenic Forages Utilizing Haplotype Variation.</title>
        <authorList>
            <person name="Kaur P."/>
            <person name="Appels R."/>
            <person name="Bayer P.E."/>
            <person name="Keeble-Gagnere G."/>
            <person name="Wang J."/>
            <person name="Hirakawa H."/>
            <person name="Shirasawa K."/>
            <person name="Vercoe P."/>
            <person name="Stefanova K."/>
            <person name="Durmic Z."/>
            <person name="Nichols P."/>
            <person name="Revell C."/>
            <person name="Isobe S.N."/>
            <person name="Edwards D."/>
            <person name="Erskine W."/>
        </authorList>
    </citation>
    <scope>NUCLEOTIDE SEQUENCE [LARGE SCALE GENOMIC DNA]</scope>
    <source>
        <strain evidence="3">cv. Daliak</strain>
    </source>
</reference>
<dbReference type="InterPro" id="IPR036616">
    <property type="entry name" value="Poly(ADP-ribose)pol_reg_dom_sf"/>
</dbReference>
<dbReference type="AlphaFoldDB" id="A0A2Z6P3Q0"/>
<dbReference type="Proteomes" id="UP000242715">
    <property type="component" value="Unassembled WGS sequence"/>
</dbReference>
<sequence>MEERYNANKLPLGKLSKSTIFKGYKVLKRLSDAIDRFDMKALEQLSGDTIFTRTQLKVEALAEIEVATKSY</sequence>
<evidence type="ECO:0000259" key="1">
    <source>
        <dbReference type="PROSITE" id="PS51060"/>
    </source>
</evidence>
<protein>
    <recommendedName>
        <fullName evidence="1">PARP alpha-helical domain-containing protein</fullName>
    </recommendedName>
</protein>
<dbReference type="Gene3D" id="1.20.142.10">
    <property type="entry name" value="Poly(ADP-ribose) polymerase, regulatory domain"/>
    <property type="match status" value="1"/>
</dbReference>
<keyword evidence="3" id="KW-1185">Reference proteome</keyword>
<proteinExistence type="predicted"/>
<dbReference type="GO" id="GO:0003950">
    <property type="term" value="F:NAD+ poly-ADP-ribosyltransferase activity"/>
    <property type="evidence" value="ECO:0007669"/>
    <property type="project" value="InterPro"/>
</dbReference>
<gene>
    <name evidence="2" type="ORF">TSUD_36440</name>
</gene>
<dbReference type="EMBL" id="DF973992">
    <property type="protein sequence ID" value="GAU43750.1"/>
    <property type="molecule type" value="Genomic_DNA"/>
</dbReference>
<dbReference type="Pfam" id="PF02877">
    <property type="entry name" value="PARP_reg"/>
    <property type="match status" value="1"/>
</dbReference>